<dbReference type="GO" id="GO:0004525">
    <property type="term" value="F:ribonuclease III activity"/>
    <property type="evidence" value="ECO:0007669"/>
    <property type="project" value="UniProtKB-UniRule"/>
</dbReference>
<dbReference type="EC" id="3.1.26.3" evidence="8"/>
<dbReference type="GO" id="GO:0003725">
    <property type="term" value="F:double-stranded RNA binding"/>
    <property type="evidence" value="ECO:0007669"/>
    <property type="project" value="TreeGrafter"/>
</dbReference>
<dbReference type="PANTHER" id="PTHR11207">
    <property type="entry name" value="RIBONUCLEASE III"/>
    <property type="match status" value="1"/>
</dbReference>
<comment type="caution">
    <text evidence="11">The sequence shown here is derived from an EMBL/GenBank/DDBJ whole genome shotgun (WGS) entry which is preliminary data.</text>
</comment>
<feature type="active site" evidence="8">
    <location>
        <position position="52"/>
    </location>
</feature>
<keyword evidence="4 8" id="KW-0540">Nuclease</keyword>
<sequence length="228" mass="24543">MIATASEQALQDWAAAQLGHRFTDPSLLRRALTHSSAAQGAASYQRLEFLGDRVLGCAIAAMLFEGHDEAEGKLTARLHALVEGPANAEVARHLGVEDRLIMEPSARLKGLNRSENVLGDVAEALVAALFLDAGWPVAQAFVLKQWGRLEAGGRQALSDPKSRLQEWALKRRRGMPRYVVLGRDGPDHAPIFTIEASVRGEPAAKASGTSKQEAEKAAALILLESLPK</sequence>
<dbReference type="Pfam" id="PF14622">
    <property type="entry name" value="Ribonucleas_3_3"/>
    <property type="match status" value="1"/>
</dbReference>
<feature type="domain" description="RNase III" evidence="10">
    <location>
        <begin position="17"/>
        <end position="134"/>
    </location>
</feature>
<proteinExistence type="inferred from homology"/>
<dbReference type="CDD" id="cd10845">
    <property type="entry name" value="DSRM_RNAse_III_family"/>
    <property type="match status" value="1"/>
</dbReference>
<organism evidence="11 12">
    <name type="scientific">Polymorphobacter multimanifer</name>
    <dbReference type="NCBI Taxonomy" id="1070431"/>
    <lineage>
        <taxon>Bacteria</taxon>
        <taxon>Pseudomonadati</taxon>
        <taxon>Pseudomonadota</taxon>
        <taxon>Alphaproteobacteria</taxon>
        <taxon>Sphingomonadales</taxon>
        <taxon>Sphingosinicellaceae</taxon>
        <taxon>Polymorphobacter</taxon>
    </lineage>
</organism>
<feature type="active site" evidence="8">
    <location>
        <position position="123"/>
    </location>
</feature>
<name>A0A841LF00_9SPHN</name>
<dbReference type="GO" id="GO:0008033">
    <property type="term" value="P:tRNA processing"/>
    <property type="evidence" value="ECO:0007669"/>
    <property type="project" value="UniProtKB-KW"/>
</dbReference>
<dbReference type="HAMAP" id="MF_00104">
    <property type="entry name" value="RNase_III"/>
    <property type="match status" value="1"/>
</dbReference>
<comment type="cofactor">
    <cofactor evidence="8">
        <name>Mg(2+)</name>
        <dbReference type="ChEBI" id="CHEBI:18420"/>
    </cofactor>
</comment>
<comment type="catalytic activity">
    <reaction evidence="1 8">
        <text>Endonucleolytic cleavage to 5'-phosphomonoester.</text>
        <dbReference type="EC" id="3.1.26.3"/>
    </reaction>
</comment>
<keyword evidence="8" id="KW-0963">Cytoplasm</keyword>
<dbReference type="RefSeq" id="WP_184198847.1">
    <property type="nucleotide sequence ID" value="NZ_BMOX01000113.1"/>
</dbReference>
<evidence type="ECO:0000256" key="1">
    <source>
        <dbReference type="ARBA" id="ARBA00000109"/>
    </source>
</evidence>
<dbReference type="AlphaFoldDB" id="A0A841LF00"/>
<evidence type="ECO:0000313" key="11">
    <source>
        <dbReference type="EMBL" id="MBB6227732.1"/>
    </source>
</evidence>
<dbReference type="InterPro" id="IPR036389">
    <property type="entry name" value="RNase_III_sf"/>
</dbReference>
<feature type="binding site" evidence="8">
    <location>
        <position position="120"/>
    </location>
    <ligand>
        <name>Mg(2+)</name>
        <dbReference type="ChEBI" id="CHEBI:18420"/>
    </ligand>
</feature>
<dbReference type="PROSITE" id="PS50137">
    <property type="entry name" value="DS_RBD"/>
    <property type="match status" value="1"/>
</dbReference>
<dbReference type="PROSITE" id="PS00517">
    <property type="entry name" value="RNASE_3_1"/>
    <property type="match status" value="1"/>
</dbReference>
<keyword evidence="3 8" id="KW-0507">mRNA processing</keyword>
<dbReference type="InterPro" id="IPR011907">
    <property type="entry name" value="RNase_III"/>
</dbReference>
<keyword evidence="8" id="KW-0698">rRNA processing</keyword>
<dbReference type="InterPro" id="IPR000999">
    <property type="entry name" value="RNase_III_dom"/>
</dbReference>
<dbReference type="Proteomes" id="UP000538147">
    <property type="component" value="Unassembled WGS sequence"/>
</dbReference>
<dbReference type="PANTHER" id="PTHR11207:SF0">
    <property type="entry name" value="RIBONUCLEASE 3"/>
    <property type="match status" value="1"/>
</dbReference>
<dbReference type="Gene3D" id="3.30.160.20">
    <property type="match status" value="1"/>
</dbReference>
<reference evidence="11 12" key="1">
    <citation type="submission" date="2020-08" db="EMBL/GenBank/DDBJ databases">
        <title>Genomic Encyclopedia of Type Strains, Phase IV (KMG-IV): sequencing the most valuable type-strain genomes for metagenomic binning, comparative biology and taxonomic classification.</title>
        <authorList>
            <person name="Goeker M."/>
        </authorList>
    </citation>
    <scope>NUCLEOTIDE SEQUENCE [LARGE SCALE GENOMIC DNA]</scope>
    <source>
        <strain evidence="11 12">DSM 102189</strain>
    </source>
</reference>
<dbReference type="GO" id="GO:0006397">
    <property type="term" value="P:mRNA processing"/>
    <property type="evidence" value="ECO:0007669"/>
    <property type="project" value="UniProtKB-UniRule"/>
</dbReference>
<accession>A0A841LF00</accession>
<evidence type="ECO:0000256" key="8">
    <source>
        <dbReference type="HAMAP-Rule" id="MF_00104"/>
    </source>
</evidence>
<protein>
    <recommendedName>
        <fullName evidence="8">Ribonuclease 3</fullName>
        <ecNumber evidence="8">3.1.26.3</ecNumber>
    </recommendedName>
    <alternativeName>
        <fullName evidence="8">Ribonuclease III</fullName>
        <shortName evidence="8">RNase III</shortName>
    </alternativeName>
</protein>
<keyword evidence="7 8" id="KW-0694">RNA-binding</keyword>
<dbReference type="NCBIfam" id="TIGR02191">
    <property type="entry name" value="RNaseIII"/>
    <property type="match status" value="1"/>
</dbReference>
<dbReference type="EMBL" id="JACIIV010000012">
    <property type="protein sequence ID" value="MBB6227732.1"/>
    <property type="molecule type" value="Genomic_DNA"/>
</dbReference>
<evidence type="ECO:0000313" key="12">
    <source>
        <dbReference type="Proteomes" id="UP000538147"/>
    </source>
</evidence>
<comment type="function">
    <text evidence="8">Digests double-stranded RNA. Involved in the processing of primary rRNA transcript to yield the immediate precursors to the large and small rRNAs (23S and 16S). Processes some mRNAs, and tRNAs when they are encoded in the rRNA operon. Processes pre-crRNA and tracrRNA of type II CRISPR loci if present in the organism.</text>
</comment>
<keyword evidence="8" id="KW-0479">Metal-binding</keyword>
<evidence type="ECO:0000256" key="6">
    <source>
        <dbReference type="ARBA" id="ARBA00022801"/>
    </source>
</evidence>
<dbReference type="GO" id="GO:0010468">
    <property type="term" value="P:regulation of gene expression"/>
    <property type="evidence" value="ECO:0007669"/>
    <property type="project" value="TreeGrafter"/>
</dbReference>
<dbReference type="PROSITE" id="PS50142">
    <property type="entry name" value="RNASE_3_2"/>
    <property type="match status" value="1"/>
</dbReference>
<dbReference type="GO" id="GO:0019843">
    <property type="term" value="F:rRNA binding"/>
    <property type="evidence" value="ECO:0007669"/>
    <property type="project" value="UniProtKB-KW"/>
</dbReference>
<comment type="subunit">
    <text evidence="8">Homodimer.</text>
</comment>
<comment type="subcellular location">
    <subcellularLocation>
        <location evidence="8">Cytoplasm</location>
    </subcellularLocation>
</comment>
<dbReference type="SUPFAM" id="SSF69065">
    <property type="entry name" value="RNase III domain-like"/>
    <property type="match status" value="1"/>
</dbReference>
<evidence type="ECO:0000256" key="2">
    <source>
        <dbReference type="ARBA" id="ARBA00010183"/>
    </source>
</evidence>
<evidence type="ECO:0000256" key="5">
    <source>
        <dbReference type="ARBA" id="ARBA00022759"/>
    </source>
</evidence>
<dbReference type="GO" id="GO:0006364">
    <property type="term" value="P:rRNA processing"/>
    <property type="evidence" value="ECO:0007669"/>
    <property type="project" value="UniProtKB-UniRule"/>
</dbReference>
<feature type="binding site" evidence="8">
    <location>
        <position position="123"/>
    </location>
    <ligand>
        <name>Mg(2+)</name>
        <dbReference type="ChEBI" id="CHEBI:18420"/>
    </ligand>
</feature>
<keyword evidence="8" id="KW-0819">tRNA processing</keyword>
<dbReference type="SMART" id="SM00358">
    <property type="entry name" value="DSRM"/>
    <property type="match status" value="1"/>
</dbReference>
<dbReference type="CDD" id="cd00593">
    <property type="entry name" value="RIBOc"/>
    <property type="match status" value="1"/>
</dbReference>
<dbReference type="Pfam" id="PF00035">
    <property type="entry name" value="dsrm"/>
    <property type="match status" value="1"/>
</dbReference>
<evidence type="ECO:0000256" key="4">
    <source>
        <dbReference type="ARBA" id="ARBA00022722"/>
    </source>
</evidence>
<dbReference type="Gene3D" id="1.10.1520.10">
    <property type="entry name" value="Ribonuclease III domain"/>
    <property type="match status" value="1"/>
</dbReference>
<evidence type="ECO:0000259" key="10">
    <source>
        <dbReference type="PROSITE" id="PS50142"/>
    </source>
</evidence>
<dbReference type="SMART" id="SM00535">
    <property type="entry name" value="RIBOc"/>
    <property type="match status" value="1"/>
</dbReference>
<dbReference type="InterPro" id="IPR014720">
    <property type="entry name" value="dsRBD_dom"/>
</dbReference>
<evidence type="ECO:0000259" key="9">
    <source>
        <dbReference type="PROSITE" id="PS50137"/>
    </source>
</evidence>
<evidence type="ECO:0000256" key="7">
    <source>
        <dbReference type="ARBA" id="ARBA00022884"/>
    </source>
</evidence>
<feature type="binding site" evidence="8">
    <location>
        <position position="48"/>
    </location>
    <ligand>
        <name>Mg(2+)</name>
        <dbReference type="ChEBI" id="CHEBI:18420"/>
    </ligand>
</feature>
<keyword evidence="8" id="KW-0699">rRNA-binding</keyword>
<feature type="domain" description="DRBM" evidence="9">
    <location>
        <begin position="159"/>
        <end position="228"/>
    </location>
</feature>
<dbReference type="SUPFAM" id="SSF54768">
    <property type="entry name" value="dsRNA-binding domain-like"/>
    <property type="match status" value="1"/>
</dbReference>
<keyword evidence="5 8" id="KW-0255">Endonuclease</keyword>
<evidence type="ECO:0000256" key="3">
    <source>
        <dbReference type="ARBA" id="ARBA00022664"/>
    </source>
</evidence>
<keyword evidence="8" id="KW-0460">Magnesium</keyword>
<comment type="similarity">
    <text evidence="2">Belongs to the ribonuclease III family.</text>
</comment>
<dbReference type="GO" id="GO:0046872">
    <property type="term" value="F:metal ion binding"/>
    <property type="evidence" value="ECO:0007669"/>
    <property type="project" value="UniProtKB-KW"/>
</dbReference>
<keyword evidence="12" id="KW-1185">Reference proteome</keyword>
<dbReference type="GO" id="GO:0005737">
    <property type="term" value="C:cytoplasm"/>
    <property type="evidence" value="ECO:0007669"/>
    <property type="project" value="UniProtKB-SubCell"/>
</dbReference>
<gene>
    <name evidence="8" type="primary">rnc</name>
    <name evidence="11" type="ORF">FHS79_001911</name>
</gene>
<keyword evidence="6 8" id="KW-0378">Hydrolase</keyword>